<evidence type="ECO:0000313" key="2">
    <source>
        <dbReference type="Proteomes" id="UP001163603"/>
    </source>
</evidence>
<sequence length="97" mass="11097">MEISFQLKMSSEESLMELGSGNFGCSHYRRGCKIRTPCCDEIFDCRHCHNESKNSMEVDPHHRHDVPRHELKRVSCIISSSFVVITAHFSFGIVALL</sequence>
<reference evidence="2" key="1">
    <citation type="journal article" date="2023" name="G3 (Bethesda)">
        <title>Genome assembly and association tests identify interacting loci associated with vigor, precocity, and sex in interspecific pistachio rootstocks.</title>
        <authorList>
            <person name="Palmer W."/>
            <person name="Jacygrad E."/>
            <person name="Sagayaradj S."/>
            <person name="Cavanaugh K."/>
            <person name="Han R."/>
            <person name="Bertier L."/>
            <person name="Beede B."/>
            <person name="Kafkas S."/>
            <person name="Golino D."/>
            <person name="Preece J."/>
            <person name="Michelmore R."/>
        </authorList>
    </citation>
    <scope>NUCLEOTIDE SEQUENCE [LARGE SCALE GENOMIC DNA]</scope>
</reference>
<comment type="caution">
    <text evidence="1">The sequence shown here is derived from an EMBL/GenBank/DDBJ whole genome shotgun (WGS) entry which is preliminary data.</text>
</comment>
<dbReference type="Proteomes" id="UP001163603">
    <property type="component" value="Chromosome 9"/>
</dbReference>
<gene>
    <name evidence="1" type="ORF">Pint_35736</name>
</gene>
<accession>A0ACC0Y1J7</accession>
<evidence type="ECO:0000313" key="1">
    <source>
        <dbReference type="EMBL" id="KAJ0027344.1"/>
    </source>
</evidence>
<dbReference type="EMBL" id="CM047744">
    <property type="protein sequence ID" value="KAJ0027344.1"/>
    <property type="molecule type" value="Genomic_DNA"/>
</dbReference>
<protein>
    <submittedName>
        <fullName evidence="1">Uncharacterized protein</fullName>
    </submittedName>
</protein>
<organism evidence="1 2">
    <name type="scientific">Pistacia integerrima</name>
    <dbReference type="NCBI Taxonomy" id="434235"/>
    <lineage>
        <taxon>Eukaryota</taxon>
        <taxon>Viridiplantae</taxon>
        <taxon>Streptophyta</taxon>
        <taxon>Embryophyta</taxon>
        <taxon>Tracheophyta</taxon>
        <taxon>Spermatophyta</taxon>
        <taxon>Magnoliopsida</taxon>
        <taxon>eudicotyledons</taxon>
        <taxon>Gunneridae</taxon>
        <taxon>Pentapetalae</taxon>
        <taxon>rosids</taxon>
        <taxon>malvids</taxon>
        <taxon>Sapindales</taxon>
        <taxon>Anacardiaceae</taxon>
        <taxon>Pistacia</taxon>
    </lineage>
</organism>
<proteinExistence type="predicted"/>
<keyword evidence="2" id="KW-1185">Reference proteome</keyword>
<name>A0ACC0Y1J7_9ROSI</name>